<dbReference type="PANTHER" id="PTHR43713">
    <property type="entry name" value="GLUTAMATE-1-SEMIALDEHYDE 2,1-AMINOMUTASE"/>
    <property type="match status" value="1"/>
</dbReference>
<dbReference type="InterPro" id="IPR005814">
    <property type="entry name" value="Aminotrans_3"/>
</dbReference>
<comment type="cofactor">
    <cofactor evidence="1">
        <name>pyridoxal 5'-phosphate</name>
        <dbReference type="ChEBI" id="CHEBI:597326"/>
    </cofactor>
</comment>
<name>A0ABW0BDN6_9ACTN</name>
<comment type="caution">
    <text evidence="4">The sequence shown here is derived from an EMBL/GenBank/DDBJ whole genome shotgun (WGS) entry which is preliminary data.</text>
</comment>
<dbReference type="Pfam" id="PF00202">
    <property type="entry name" value="Aminotran_3"/>
    <property type="match status" value="1"/>
</dbReference>
<dbReference type="InterPro" id="IPR015422">
    <property type="entry name" value="PyrdxlP-dep_Trfase_small"/>
</dbReference>
<reference evidence="5" key="1">
    <citation type="journal article" date="2019" name="Int. J. Syst. Evol. Microbiol.">
        <title>The Global Catalogue of Microorganisms (GCM) 10K type strain sequencing project: providing services to taxonomists for standard genome sequencing and annotation.</title>
        <authorList>
            <consortium name="The Broad Institute Genomics Platform"/>
            <consortium name="The Broad Institute Genome Sequencing Center for Infectious Disease"/>
            <person name="Wu L."/>
            <person name="Ma J."/>
        </authorList>
    </citation>
    <scope>NUCLEOTIDE SEQUENCE [LARGE SCALE GENOMIC DNA]</scope>
    <source>
        <strain evidence="5">DFY41</strain>
    </source>
</reference>
<comment type="similarity">
    <text evidence="3">Belongs to the class-III pyridoxal-phosphate-dependent aminotransferase family.</text>
</comment>
<dbReference type="InterPro" id="IPR015424">
    <property type="entry name" value="PyrdxlP-dep_Trfase"/>
</dbReference>
<dbReference type="EMBL" id="JBHSKD010000002">
    <property type="protein sequence ID" value="MFC5175295.1"/>
    <property type="molecule type" value="Genomic_DNA"/>
</dbReference>
<evidence type="ECO:0000313" key="4">
    <source>
        <dbReference type="EMBL" id="MFC5175295.1"/>
    </source>
</evidence>
<keyword evidence="5" id="KW-1185">Reference proteome</keyword>
<dbReference type="InterPro" id="IPR015421">
    <property type="entry name" value="PyrdxlP-dep_Trfase_major"/>
</dbReference>
<evidence type="ECO:0000256" key="2">
    <source>
        <dbReference type="ARBA" id="ARBA00022898"/>
    </source>
</evidence>
<dbReference type="Gene3D" id="3.90.1150.10">
    <property type="entry name" value="Aspartate Aminotransferase, domain 1"/>
    <property type="match status" value="1"/>
</dbReference>
<keyword evidence="2 3" id="KW-0663">Pyridoxal phosphate</keyword>
<dbReference type="SUPFAM" id="SSF53383">
    <property type="entry name" value="PLP-dependent transferases"/>
    <property type="match status" value="1"/>
</dbReference>
<evidence type="ECO:0000256" key="1">
    <source>
        <dbReference type="ARBA" id="ARBA00001933"/>
    </source>
</evidence>
<evidence type="ECO:0000313" key="5">
    <source>
        <dbReference type="Proteomes" id="UP001596087"/>
    </source>
</evidence>
<gene>
    <name evidence="4" type="ORF">ACFPGP_01345</name>
</gene>
<accession>A0ABW0BDN6</accession>
<organism evidence="4 5">
    <name type="scientific">Nocardioides taihuensis</name>
    <dbReference type="NCBI Taxonomy" id="1835606"/>
    <lineage>
        <taxon>Bacteria</taxon>
        <taxon>Bacillati</taxon>
        <taxon>Actinomycetota</taxon>
        <taxon>Actinomycetes</taxon>
        <taxon>Propionibacteriales</taxon>
        <taxon>Nocardioidaceae</taxon>
        <taxon>Nocardioides</taxon>
    </lineage>
</organism>
<dbReference type="Proteomes" id="UP001596087">
    <property type="component" value="Unassembled WGS sequence"/>
</dbReference>
<dbReference type="PANTHER" id="PTHR43713:SF3">
    <property type="entry name" value="GLUTAMATE-1-SEMIALDEHYDE 2,1-AMINOMUTASE 1, CHLOROPLASTIC-RELATED"/>
    <property type="match status" value="1"/>
</dbReference>
<proteinExistence type="inferred from homology"/>
<protein>
    <submittedName>
        <fullName evidence="4">Transaminase</fullName>
    </submittedName>
</protein>
<sequence length="453" mass="48435">MSGAHPDPARVAELKAREDAAFVAARPRSQELWAAGQGVMPNGVPMSWLRTSYDHPPLFIESAEGSRLRDVDGHEYADFNIADMSMFTGYGPAPVVEAVSRQVARGSQYLLPTEDSIWVAGELGRRYGLPLWQFTLAATSANTEVIRIARSLTGREKVLFFDGKYHGHFDDVLVELEGDHLVPEEAGLPHDVTERTLVVPFNDLASLWQALASREVAVVITEPALTNNVGLLMPDAGFHDSLRELTRNAGTLLAYDETHTQVVGPGGLARMWGLAPDFVTVGKSIAAGIPLGAYGMTEEVAAVLQRPGGRDDTKPQVAVGGTLFGNPVSMAAARAAMSEVLTDGAYAHSQRLGTRLADGLSGVVTEAGLPWTTHRFWPRSGVSFSPAPPRNAVEATTVLDVPLRRLMRVYLANRGVWDAIIGAGPTCSVAATDEDVDAYVAAFGELVGELGVG</sequence>
<evidence type="ECO:0000256" key="3">
    <source>
        <dbReference type="RuleBase" id="RU003560"/>
    </source>
</evidence>
<dbReference type="RefSeq" id="WP_378585828.1">
    <property type="nucleotide sequence ID" value="NZ_JBHSKD010000002.1"/>
</dbReference>
<dbReference type="NCBIfam" id="NF005453">
    <property type="entry name" value="PRK07046.1"/>
    <property type="match status" value="1"/>
</dbReference>
<dbReference type="Gene3D" id="3.40.640.10">
    <property type="entry name" value="Type I PLP-dependent aspartate aminotransferase-like (Major domain)"/>
    <property type="match status" value="1"/>
</dbReference>